<dbReference type="InterPro" id="IPR013078">
    <property type="entry name" value="His_Pase_superF_clade-1"/>
</dbReference>
<dbReference type="Gene3D" id="3.40.50.1240">
    <property type="entry name" value="Phosphoglycerate mutase-like"/>
    <property type="match status" value="1"/>
</dbReference>
<keyword evidence="4" id="KW-1185">Reference proteome</keyword>
<dbReference type="InterPro" id="IPR002156">
    <property type="entry name" value="RNaseH_domain"/>
</dbReference>
<name>A0ABY4YZZ1_9MICO</name>
<dbReference type="Gene3D" id="3.30.420.10">
    <property type="entry name" value="Ribonuclease H-like superfamily/Ribonuclease H"/>
    <property type="match status" value="1"/>
</dbReference>
<evidence type="ECO:0000313" key="3">
    <source>
        <dbReference type="EMBL" id="USQ82191.1"/>
    </source>
</evidence>
<feature type="compositionally biased region" description="Basic and acidic residues" evidence="1">
    <location>
        <begin position="145"/>
        <end position="161"/>
    </location>
</feature>
<evidence type="ECO:0000256" key="1">
    <source>
        <dbReference type="SAM" id="MobiDB-lite"/>
    </source>
</evidence>
<accession>A0ABY4YZZ1</accession>
<gene>
    <name evidence="3" type="ORF">NF556_12325</name>
</gene>
<dbReference type="InterPro" id="IPR036397">
    <property type="entry name" value="RNaseH_sf"/>
</dbReference>
<dbReference type="PROSITE" id="PS50879">
    <property type="entry name" value="RNASE_H_1"/>
    <property type="match status" value="1"/>
</dbReference>
<protein>
    <submittedName>
        <fullName evidence="3">Bifunctional RNase H/acid phosphatase</fullName>
    </submittedName>
</protein>
<dbReference type="Pfam" id="PF13456">
    <property type="entry name" value="RVT_3"/>
    <property type="match status" value="1"/>
</dbReference>
<dbReference type="SMART" id="SM00855">
    <property type="entry name" value="PGAM"/>
    <property type="match status" value="1"/>
</dbReference>
<dbReference type="CDD" id="cd09279">
    <property type="entry name" value="RNase_HI_like"/>
    <property type="match status" value="1"/>
</dbReference>
<dbReference type="InterPro" id="IPR012337">
    <property type="entry name" value="RNaseH-like_sf"/>
</dbReference>
<dbReference type="Pfam" id="PF00300">
    <property type="entry name" value="His_Phos_1"/>
    <property type="match status" value="1"/>
</dbReference>
<dbReference type="SUPFAM" id="SSF53098">
    <property type="entry name" value="Ribonuclease H-like"/>
    <property type="match status" value="1"/>
</dbReference>
<evidence type="ECO:0000313" key="4">
    <source>
        <dbReference type="Proteomes" id="UP001056455"/>
    </source>
</evidence>
<sequence>MPTARRRHLVVEADGGSRGNPGVAGYGALVREVDGTLLAERAAPLGTASNNVAEYTGLIEGLRAVLDLGLAAGATIEVRMDSKLVVEQMSGRWKIKHEDMRRLARQAQELVDTIEADGGTVSYTWIPREDNAAADALSNVGMDGETVRRDHSGDTTEDHSGDTAGSGAHPERVQPTFGEVKAPVSDEVFSTETDPTLEGSCRLILVRHGVTDFTRSHKLDGRGGSNPPLNEDGLAQAAAAAGAVKRLVDRSGPTPIQVVTSSLTRAMQTGGAVADALGVSPEVDRDWDEQAFGDWDGATMADLVTHSGAELLALRQDPAYARPGGESRTQLMSRVTAALGRAVARGGTVVVATHRLPVMMVLSQVLGLDSNRAWSIATAPASLTAFEFWPDGGVQVAFVNDTHHLHDLT</sequence>
<feature type="region of interest" description="Disordered" evidence="1">
    <location>
        <begin position="136"/>
        <end position="173"/>
    </location>
</feature>
<organism evidence="3 4">
    <name type="scientific">Ornithinimicrobium faecis</name>
    <dbReference type="NCBI Taxonomy" id="2934158"/>
    <lineage>
        <taxon>Bacteria</taxon>
        <taxon>Bacillati</taxon>
        <taxon>Actinomycetota</taxon>
        <taxon>Actinomycetes</taxon>
        <taxon>Micrococcales</taxon>
        <taxon>Ornithinimicrobiaceae</taxon>
        <taxon>Ornithinimicrobium</taxon>
    </lineage>
</organism>
<dbReference type="NCBIfam" id="NF005567">
    <property type="entry name" value="PRK07238.1"/>
    <property type="match status" value="1"/>
</dbReference>
<dbReference type="PANTHER" id="PTHR46387:SF2">
    <property type="entry name" value="RIBONUCLEASE HI"/>
    <property type="match status" value="1"/>
</dbReference>
<reference evidence="3" key="1">
    <citation type="submission" date="2022-06" db="EMBL/GenBank/DDBJ databases">
        <title>Ornithinimicrobium HY1793.</title>
        <authorList>
            <person name="Huang Y."/>
        </authorList>
    </citation>
    <scope>NUCLEOTIDE SEQUENCE</scope>
    <source>
        <strain evidence="3">HY1793</strain>
    </source>
</reference>
<dbReference type="SUPFAM" id="SSF53254">
    <property type="entry name" value="Phosphoglycerate mutase-like"/>
    <property type="match status" value="1"/>
</dbReference>
<evidence type="ECO:0000259" key="2">
    <source>
        <dbReference type="PROSITE" id="PS50879"/>
    </source>
</evidence>
<dbReference type="InterPro" id="IPR029033">
    <property type="entry name" value="His_PPase_superfam"/>
</dbReference>
<dbReference type="EMBL" id="CP099489">
    <property type="protein sequence ID" value="USQ82191.1"/>
    <property type="molecule type" value="Genomic_DNA"/>
</dbReference>
<dbReference type="PANTHER" id="PTHR46387">
    <property type="entry name" value="POLYNUCLEOTIDYL TRANSFERASE, RIBONUCLEASE H-LIKE SUPERFAMILY PROTEIN"/>
    <property type="match status" value="1"/>
</dbReference>
<feature type="domain" description="RNase H type-1" evidence="2">
    <location>
        <begin position="5"/>
        <end position="143"/>
    </location>
</feature>
<dbReference type="Proteomes" id="UP001056455">
    <property type="component" value="Chromosome"/>
</dbReference>
<dbReference type="CDD" id="cd07040">
    <property type="entry name" value="HP"/>
    <property type="match status" value="1"/>
</dbReference>
<proteinExistence type="predicted"/>